<evidence type="ECO:0000313" key="2">
    <source>
        <dbReference type="Proteomes" id="UP000326936"/>
    </source>
</evidence>
<geneLocation type="plasmid" evidence="2">
    <name>pthaf100_a</name>
</geneLocation>
<organism evidence="1 2">
    <name type="scientific">Vibrio aquimaris</name>
    <dbReference type="NCBI Taxonomy" id="2587862"/>
    <lineage>
        <taxon>Bacteria</taxon>
        <taxon>Pseudomonadati</taxon>
        <taxon>Pseudomonadota</taxon>
        <taxon>Gammaproteobacteria</taxon>
        <taxon>Vibrionales</taxon>
        <taxon>Vibrionaceae</taxon>
        <taxon>Vibrio</taxon>
    </lineage>
</organism>
<proteinExistence type="predicted"/>
<name>A0A5P9CNN8_9VIBR</name>
<reference evidence="1 2" key="1">
    <citation type="submission" date="2019-10" db="EMBL/GenBank/DDBJ databases">
        <title>Complete genome sequence of Vibrio sp. strain THAF100, isolated from non-filtered water from the water column of tank 6 of a marine aquarium containing stony-coral fragments. Water maintained at 26 degree C.</title>
        <authorList>
            <person name="Ruckert C."/>
            <person name="Franco A."/>
            <person name="Kalinowski J."/>
            <person name="Glaeser S."/>
        </authorList>
    </citation>
    <scope>NUCLEOTIDE SEQUENCE [LARGE SCALE GENOMIC DNA]</scope>
    <source>
        <strain evidence="1 2">THAF100</strain>
        <plasmid evidence="2">pthaf100_a</plasmid>
    </source>
</reference>
<dbReference type="RefSeq" id="WP_152431889.1">
    <property type="nucleotide sequence ID" value="NZ_CBCSDK010000010.1"/>
</dbReference>
<dbReference type="KEGG" id="vaq:FIV01_15565"/>
<sequence>MYAASGDNIYIYEGEKSFSSGEKCIDITLPNDSMLEMTMDHAKKEVTISKAGSFHNDDNVSLQVVTQLIQELLDDYKLKLE</sequence>
<keyword evidence="2" id="KW-1185">Reference proteome</keyword>
<dbReference type="AlphaFoldDB" id="A0A5P9CNN8"/>
<keyword evidence="1" id="KW-0614">Plasmid</keyword>
<accession>A0A5P9CNN8</accession>
<protein>
    <submittedName>
        <fullName evidence="1">Uncharacterized protein</fullName>
    </submittedName>
</protein>
<evidence type="ECO:0000313" key="1">
    <source>
        <dbReference type="EMBL" id="QFT27806.1"/>
    </source>
</evidence>
<dbReference type="Proteomes" id="UP000326936">
    <property type="component" value="Plasmid pTHAF100_a"/>
</dbReference>
<gene>
    <name evidence="1" type="ORF">FIV01_15565</name>
</gene>
<dbReference type="EMBL" id="CP045351">
    <property type="protein sequence ID" value="QFT27806.1"/>
    <property type="molecule type" value="Genomic_DNA"/>
</dbReference>